<reference evidence="1 2" key="1">
    <citation type="journal article" date="2012" name="Genome Biol.">
        <title>Sequencing three crocodilian genomes to illuminate the evolution of archosaurs and amniotes.</title>
        <authorList>
            <person name="St John J.A."/>
            <person name="Braun E.L."/>
            <person name="Isberg S.R."/>
            <person name="Miles L.G."/>
            <person name="Chong A.Y."/>
            <person name="Gongora J."/>
            <person name="Dalzell P."/>
            <person name="Moran C."/>
            <person name="Bed'hom B."/>
            <person name="Abzhanov A."/>
            <person name="Burgess S.C."/>
            <person name="Cooksey A.M."/>
            <person name="Castoe T.A."/>
            <person name="Crawford N.G."/>
            <person name="Densmore L.D."/>
            <person name="Drew J.C."/>
            <person name="Edwards S.V."/>
            <person name="Faircloth B.C."/>
            <person name="Fujita M.K."/>
            <person name="Greenwold M.J."/>
            <person name="Hoffmann F.G."/>
            <person name="Howard J.M."/>
            <person name="Iguchi T."/>
            <person name="Janes D.E."/>
            <person name="Khan S.Y."/>
            <person name="Kohno S."/>
            <person name="de Koning A.J."/>
            <person name="Lance S.L."/>
            <person name="McCarthy F.M."/>
            <person name="McCormack J.E."/>
            <person name="Merchant M.E."/>
            <person name="Peterson D.G."/>
            <person name="Pollock D.D."/>
            <person name="Pourmand N."/>
            <person name="Raney B.J."/>
            <person name="Roessler K.A."/>
            <person name="Sanford J.R."/>
            <person name="Sawyer R.H."/>
            <person name="Schmidt C.J."/>
            <person name="Triplett E.W."/>
            <person name="Tuberville T.D."/>
            <person name="Venegas-Anaya M."/>
            <person name="Howard J.T."/>
            <person name="Jarvis E.D."/>
            <person name="Guillette L.J.Jr."/>
            <person name="Glenn T.C."/>
            <person name="Green R.E."/>
            <person name="Ray D.A."/>
        </authorList>
    </citation>
    <scope>NUCLEOTIDE SEQUENCE [LARGE SCALE GENOMIC DNA]</scope>
    <source>
        <strain evidence="1">KSC_2009_1</strain>
    </source>
</reference>
<organism evidence="1 2">
    <name type="scientific">Alligator mississippiensis</name>
    <name type="common">American alligator</name>
    <dbReference type="NCBI Taxonomy" id="8496"/>
    <lineage>
        <taxon>Eukaryota</taxon>
        <taxon>Metazoa</taxon>
        <taxon>Chordata</taxon>
        <taxon>Craniata</taxon>
        <taxon>Vertebrata</taxon>
        <taxon>Euteleostomi</taxon>
        <taxon>Archelosauria</taxon>
        <taxon>Archosauria</taxon>
        <taxon>Crocodylia</taxon>
        <taxon>Alligatoridae</taxon>
        <taxon>Alligatorinae</taxon>
        <taxon>Alligator</taxon>
    </lineage>
</organism>
<evidence type="ECO:0000313" key="2">
    <source>
        <dbReference type="Proteomes" id="UP000050525"/>
    </source>
</evidence>
<gene>
    <name evidence="1" type="ORF">Y1Q_0010660</name>
</gene>
<comment type="caution">
    <text evidence="1">The sequence shown here is derived from an EMBL/GenBank/DDBJ whole genome shotgun (WGS) entry which is preliminary data.</text>
</comment>
<proteinExistence type="predicted"/>
<keyword evidence="2" id="KW-1185">Reference proteome</keyword>
<protein>
    <submittedName>
        <fullName evidence="1">Uncharacterized protein</fullName>
    </submittedName>
</protein>
<dbReference type="Proteomes" id="UP000050525">
    <property type="component" value="Unassembled WGS sequence"/>
</dbReference>
<name>A0A151M6H2_ALLMI</name>
<accession>A0A151M6H2</accession>
<evidence type="ECO:0000313" key="1">
    <source>
        <dbReference type="EMBL" id="KYO20071.1"/>
    </source>
</evidence>
<dbReference type="EMBL" id="AKHW03006437">
    <property type="protein sequence ID" value="KYO20071.1"/>
    <property type="molecule type" value="Genomic_DNA"/>
</dbReference>
<sequence>MNSRSKLAWGNLKKVVKETYRKKTNFRYMGNIKHSTSERFKQESGTGLFQNLLKALKETSKTLKGTKNGL</sequence>
<dbReference type="AlphaFoldDB" id="A0A151M6H2"/>